<dbReference type="PANTHER" id="PTHR33572">
    <property type="entry name" value="SPORE DEVELOPMENT REGULATOR VOSA"/>
    <property type="match status" value="1"/>
</dbReference>
<dbReference type="OrthoDB" id="5599552at2759"/>
<dbReference type="Gene3D" id="2.60.40.3960">
    <property type="entry name" value="Velvet domain"/>
    <property type="match status" value="1"/>
</dbReference>
<dbReference type="PANTHER" id="PTHR33572:SF18">
    <property type="entry name" value="SPORE DEVELOPMENT REGULATOR VOSA"/>
    <property type="match status" value="1"/>
</dbReference>
<dbReference type="AlphaFoldDB" id="A0A8H7PXH6"/>
<evidence type="ECO:0000313" key="7">
    <source>
        <dbReference type="Proteomes" id="UP000654370"/>
    </source>
</evidence>
<accession>A0A8H7PXH6</accession>
<protein>
    <recommendedName>
        <fullName evidence="5">Velvet domain-containing protein</fullName>
    </recommendedName>
</protein>
<comment type="caution">
    <text evidence="6">The sequence shown here is derived from an EMBL/GenBank/DDBJ whole genome shotgun (WGS) entry which is preliminary data.</text>
</comment>
<dbReference type="Proteomes" id="UP000654370">
    <property type="component" value="Unassembled WGS sequence"/>
</dbReference>
<name>A0A8H7PXH6_MORIS</name>
<keyword evidence="7" id="KW-1185">Reference proteome</keyword>
<feature type="non-terminal residue" evidence="6">
    <location>
        <position position="1"/>
    </location>
</feature>
<dbReference type="EMBL" id="JAEPQZ010000005">
    <property type="protein sequence ID" value="KAG2181264.1"/>
    <property type="molecule type" value="Genomic_DNA"/>
</dbReference>
<evidence type="ECO:0000256" key="2">
    <source>
        <dbReference type="ARBA" id="ARBA00023015"/>
    </source>
</evidence>
<gene>
    <name evidence="6" type="ORF">INT43_008847</name>
</gene>
<keyword evidence="3" id="KW-0804">Transcription</keyword>
<comment type="subcellular location">
    <subcellularLocation>
        <location evidence="1">Nucleus</location>
    </subcellularLocation>
</comment>
<proteinExistence type="predicted"/>
<dbReference type="Pfam" id="PF11754">
    <property type="entry name" value="Velvet"/>
    <property type="match status" value="2"/>
</dbReference>
<evidence type="ECO:0000256" key="1">
    <source>
        <dbReference type="ARBA" id="ARBA00004123"/>
    </source>
</evidence>
<evidence type="ECO:0000259" key="5">
    <source>
        <dbReference type="PROSITE" id="PS51821"/>
    </source>
</evidence>
<keyword evidence="4" id="KW-0539">Nucleus</keyword>
<feature type="domain" description="Velvet" evidence="5">
    <location>
        <begin position="1"/>
        <end position="171"/>
    </location>
</feature>
<dbReference type="InterPro" id="IPR021740">
    <property type="entry name" value="Velvet"/>
</dbReference>
<dbReference type="InterPro" id="IPR037525">
    <property type="entry name" value="Velvet_dom"/>
</dbReference>
<evidence type="ECO:0000256" key="4">
    <source>
        <dbReference type="ARBA" id="ARBA00023242"/>
    </source>
</evidence>
<evidence type="ECO:0000313" key="6">
    <source>
        <dbReference type="EMBL" id="KAG2181264.1"/>
    </source>
</evidence>
<organism evidence="6 7">
    <name type="scientific">Mortierella isabellina</name>
    <name type="common">Filamentous fungus</name>
    <name type="synonym">Umbelopsis isabellina</name>
    <dbReference type="NCBI Taxonomy" id="91625"/>
    <lineage>
        <taxon>Eukaryota</taxon>
        <taxon>Fungi</taxon>
        <taxon>Fungi incertae sedis</taxon>
        <taxon>Mucoromycota</taxon>
        <taxon>Mucoromycotina</taxon>
        <taxon>Umbelopsidomycetes</taxon>
        <taxon>Umbelopsidales</taxon>
        <taxon>Umbelopsidaceae</taxon>
        <taxon>Umbelopsis</taxon>
    </lineage>
</organism>
<evidence type="ECO:0000256" key="3">
    <source>
        <dbReference type="ARBA" id="ARBA00023163"/>
    </source>
</evidence>
<dbReference type="InterPro" id="IPR038491">
    <property type="entry name" value="Velvet_dom_sf"/>
</dbReference>
<reference evidence="6" key="1">
    <citation type="submission" date="2020-12" db="EMBL/GenBank/DDBJ databases">
        <title>Metabolic potential, ecology and presence of endohyphal bacteria is reflected in genomic diversity of Mucoromycotina.</title>
        <authorList>
            <person name="Muszewska A."/>
            <person name="Okrasinska A."/>
            <person name="Steczkiewicz K."/>
            <person name="Drgas O."/>
            <person name="Orlowska M."/>
            <person name="Perlinska-Lenart U."/>
            <person name="Aleksandrzak-Piekarczyk T."/>
            <person name="Szatraj K."/>
            <person name="Zielenkiewicz U."/>
            <person name="Pilsyk S."/>
            <person name="Malc E."/>
            <person name="Mieczkowski P."/>
            <person name="Kruszewska J.S."/>
            <person name="Biernat P."/>
            <person name="Pawlowska J."/>
        </authorList>
    </citation>
    <scope>NUCLEOTIDE SEQUENCE</scope>
    <source>
        <strain evidence="6">WA0000067209</strain>
    </source>
</reference>
<dbReference type="PROSITE" id="PS51821">
    <property type="entry name" value="VELVET"/>
    <property type="match status" value="1"/>
</dbReference>
<keyword evidence="2" id="KW-0805">Transcription regulation</keyword>
<sequence length="325" mass="36553">MVHSQFTLRIRQQPEQARLSTGNERERRVIEPPPVIQISLNDASPEQECNWLQDSTYFMCANLMHPTDDNRVYTPHHPALLGQVSSTLHKLKDVNNQDGGFFVFGDLSIKAEGQFRFKFTLFKINGIQVQNIISIMSAPFLSYTAKAYPGPMEPTFLTRSFYEQGARVRVRKENSLQVSQKRKAQCEIVNERHVEQRRLSPDRYAYLRSSPLASPPSAHHAGDISEMSKQNLFSPKSVTCGMSHIGAYSDSKHWTPTVSIPHSVPISPFPSPPLLSSPDSVSSMPFGAPILPPLRNVLAQQAPPRSPTAHTMYPSLDTAPYFRHM</sequence>
<dbReference type="GO" id="GO:0005634">
    <property type="term" value="C:nucleus"/>
    <property type="evidence" value="ECO:0007669"/>
    <property type="project" value="UniProtKB-SubCell"/>
</dbReference>